<evidence type="ECO:0000259" key="3">
    <source>
        <dbReference type="Pfam" id="PF13505"/>
    </source>
</evidence>
<evidence type="ECO:0000256" key="2">
    <source>
        <dbReference type="SAM" id="SignalP"/>
    </source>
</evidence>
<reference evidence="4 5" key="1">
    <citation type="submission" date="2017-11" db="EMBL/GenBank/DDBJ databases">
        <title>Genomic Encyclopedia of Archaeal and Bacterial Type Strains, Phase II (KMG-II): From Individual Species to Whole Genera.</title>
        <authorList>
            <person name="Goeker M."/>
        </authorList>
    </citation>
    <scope>NUCLEOTIDE SEQUENCE [LARGE SCALE GENOMIC DNA]</scope>
    <source>
        <strain evidence="4 5">DSM 11115</strain>
    </source>
</reference>
<evidence type="ECO:0000313" key="5">
    <source>
        <dbReference type="Proteomes" id="UP000228535"/>
    </source>
</evidence>
<dbReference type="Pfam" id="PF13505">
    <property type="entry name" value="OMP_b-brl"/>
    <property type="match status" value="1"/>
</dbReference>
<dbReference type="Gene3D" id="2.40.160.20">
    <property type="match status" value="1"/>
</dbReference>
<dbReference type="RefSeq" id="WP_157807649.1">
    <property type="nucleotide sequence ID" value="NZ_PGFA01000003.1"/>
</dbReference>
<feature type="domain" description="Outer membrane protein beta-barrel" evidence="3">
    <location>
        <begin position="7"/>
        <end position="185"/>
    </location>
</feature>
<dbReference type="EMBL" id="PGFA01000003">
    <property type="protein sequence ID" value="PJJ53159.1"/>
    <property type="molecule type" value="Genomic_DNA"/>
</dbReference>
<keyword evidence="5" id="KW-1185">Reference proteome</keyword>
<name>A0A2M9B5E2_9BACT</name>
<keyword evidence="1 2" id="KW-0732">Signal</keyword>
<comment type="caution">
    <text evidence="4">The sequence shown here is derived from an EMBL/GenBank/DDBJ whole genome shotgun (WGS) entry which is preliminary data.</text>
</comment>
<dbReference type="AlphaFoldDB" id="A0A2M9B5E2"/>
<dbReference type="InterPro" id="IPR027385">
    <property type="entry name" value="Beta-barrel_OMP"/>
</dbReference>
<accession>A0A2M9B5E2</accession>
<dbReference type="InterPro" id="IPR011250">
    <property type="entry name" value="OMP/PagP_B-barrel"/>
</dbReference>
<evidence type="ECO:0000313" key="4">
    <source>
        <dbReference type="EMBL" id="PJJ53159.1"/>
    </source>
</evidence>
<protein>
    <submittedName>
        <fullName evidence="4">Outer membrane protein with beta-barrel domain</fullName>
    </submittedName>
</protein>
<dbReference type="OrthoDB" id="945117at2"/>
<sequence length="197" mass="21217">MKKLFVTGALLVTATSAFAQTEKGSLMIGSNISELQYASSKGESKEFGVVLTPNVGVFVVDRLALGAELTLAYTSTKLPSFGTTYKTSAFTYGVAPFARYYVADGPKHKFFGQAQYGILGYRIKYPDGGPAPVVKDSYGQLGLSVGYNYFISPNVALEVAPYYRHANTDLEADTRANQWGLAVGFQIFFPKTAAAAQ</sequence>
<organism evidence="4 5">
    <name type="scientific">Hymenobacter chitinivorans DSM 11115</name>
    <dbReference type="NCBI Taxonomy" id="1121954"/>
    <lineage>
        <taxon>Bacteria</taxon>
        <taxon>Pseudomonadati</taxon>
        <taxon>Bacteroidota</taxon>
        <taxon>Cytophagia</taxon>
        <taxon>Cytophagales</taxon>
        <taxon>Hymenobacteraceae</taxon>
        <taxon>Hymenobacter</taxon>
    </lineage>
</organism>
<dbReference type="Proteomes" id="UP000228535">
    <property type="component" value="Unassembled WGS sequence"/>
</dbReference>
<feature type="signal peptide" evidence="2">
    <location>
        <begin position="1"/>
        <end position="19"/>
    </location>
</feature>
<dbReference type="SUPFAM" id="SSF56925">
    <property type="entry name" value="OMPA-like"/>
    <property type="match status" value="1"/>
</dbReference>
<feature type="chain" id="PRO_5014760639" evidence="2">
    <location>
        <begin position="20"/>
        <end position="197"/>
    </location>
</feature>
<gene>
    <name evidence="4" type="ORF">CLV45_3817</name>
</gene>
<evidence type="ECO:0000256" key="1">
    <source>
        <dbReference type="ARBA" id="ARBA00022729"/>
    </source>
</evidence>
<proteinExistence type="predicted"/>